<dbReference type="RefSeq" id="WP_054846302.1">
    <property type="nucleotide sequence ID" value="NZ_AP018929.1"/>
</dbReference>
<feature type="transmembrane region" description="Helical" evidence="1">
    <location>
        <begin position="266"/>
        <end position="284"/>
    </location>
</feature>
<gene>
    <name evidence="2" type="ORF">IC006_0331</name>
</gene>
<name>A0A510DSF2_9CREN</name>
<dbReference type="Proteomes" id="UP000322983">
    <property type="component" value="Chromosome"/>
</dbReference>
<reference evidence="2 3" key="1">
    <citation type="journal article" date="2020" name="Int. J. Syst. Evol. Microbiol.">
        <title>Sulfuracidifex tepidarius gen. nov., sp. nov. and transfer of Sulfolobus metallicus Huber and Stetter 1992 to the genus Sulfuracidifex as Sulfuracidifex metallicus comb. nov.</title>
        <authorList>
            <person name="Itoh T."/>
            <person name="Miura T."/>
            <person name="Sakai H.D."/>
            <person name="Kato S."/>
            <person name="Ohkuma M."/>
            <person name="Takashina T."/>
        </authorList>
    </citation>
    <scope>NUCLEOTIDE SEQUENCE [LARGE SCALE GENOMIC DNA]</scope>
    <source>
        <strain evidence="2 3">IC-006</strain>
    </source>
</reference>
<evidence type="ECO:0000313" key="2">
    <source>
        <dbReference type="EMBL" id="BBG23047.1"/>
    </source>
</evidence>
<organism evidence="2 3">
    <name type="scientific">Sulfuracidifex tepidarius</name>
    <dbReference type="NCBI Taxonomy" id="1294262"/>
    <lineage>
        <taxon>Archaea</taxon>
        <taxon>Thermoproteota</taxon>
        <taxon>Thermoprotei</taxon>
        <taxon>Sulfolobales</taxon>
        <taxon>Sulfolobaceae</taxon>
        <taxon>Sulfuracidifex</taxon>
    </lineage>
</organism>
<dbReference type="EMBL" id="AP018929">
    <property type="protein sequence ID" value="BBG23047.1"/>
    <property type="molecule type" value="Genomic_DNA"/>
</dbReference>
<accession>A0A510DSF2</accession>
<protein>
    <submittedName>
        <fullName evidence="2">Uncharacterized protein</fullName>
    </submittedName>
</protein>
<keyword evidence="1" id="KW-1133">Transmembrane helix</keyword>
<evidence type="ECO:0000256" key="1">
    <source>
        <dbReference type="SAM" id="Phobius"/>
    </source>
</evidence>
<keyword evidence="3" id="KW-1185">Reference proteome</keyword>
<dbReference type="AlphaFoldDB" id="A0A510DSF2"/>
<dbReference type="KEGG" id="step:IC006_0331"/>
<feature type="transmembrane region" description="Helical" evidence="1">
    <location>
        <begin position="184"/>
        <end position="203"/>
    </location>
</feature>
<evidence type="ECO:0000313" key="3">
    <source>
        <dbReference type="Proteomes" id="UP000322983"/>
    </source>
</evidence>
<feature type="transmembrane region" description="Helical" evidence="1">
    <location>
        <begin position="304"/>
        <end position="324"/>
    </location>
</feature>
<sequence length="334" mass="36754">MRLSIIYFVLITSLVLIAMSFFSLAHTNKYSVVAIKDNDHIVGLVLDGDEPADGVSVIAGNTTNVTHDGFFYLPYHRNFTVKSPFLSKTFSLSNGNSLYVIKVYAAFNDSKGTVAVVTKGDPLTLFVVTNESKAVVDECDSGFVEHSSSTFSVSLCNDVREVKVDNLTINVGYFDLVLYQSVRLLGPFPLLVPLLVFLTSYATDSKVKIVPTIIGSITPTLSALFPLILFNIGYAKVFTIEVLVLETQLSSVMSLLPSKLKFMSTILATALISLFALVPSFAIFNMNQAYLLIPGMIYFFPVNAVNLELAVLSVIPWILIYFSLEMFKGTRKRA</sequence>
<keyword evidence="1" id="KW-0472">Membrane</keyword>
<proteinExistence type="predicted"/>
<feature type="transmembrane region" description="Helical" evidence="1">
    <location>
        <begin position="223"/>
        <end position="245"/>
    </location>
</feature>
<feature type="transmembrane region" description="Helical" evidence="1">
    <location>
        <begin position="6"/>
        <end position="25"/>
    </location>
</feature>
<keyword evidence="1" id="KW-0812">Transmembrane</keyword>
<dbReference type="GeneID" id="41714208"/>